<dbReference type="Pfam" id="PF14534">
    <property type="entry name" value="DUF4440"/>
    <property type="match status" value="1"/>
</dbReference>
<dbReference type="SUPFAM" id="SSF54427">
    <property type="entry name" value="NTF2-like"/>
    <property type="match status" value="1"/>
</dbReference>
<evidence type="ECO:0000313" key="3">
    <source>
        <dbReference type="Proteomes" id="UP000756132"/>
    </source>
</evidence>
<dbReference type="Proteomes" id="UP000756132">
    <property type="component" value="Chromosome 2"/>
</dbReference>
<reference evidence="2" key="2">
    <citation type="journal article" date="2022" name="Microb. Genom.">
        <title>A chromosome-scale genome assembly of the tomato pathogen Cladosporium fulvum reveals a compartmentalized genome architecture and the presence of a dispensable chromosome.</title>
        <authorList>
            <person name="Zaccaron A.Z."/>
            <person name="Chen L.H."/>
            <person name="Samaras A."/>
            <person name="Stergiopoulos I."/>
        </authorList>
    </citation>
    <scope>NUCLEOTIDE SEQUENCE</scope>
    <source>
        <strain evidence="2">Race5_Kim</strain>
    </source>
</reference>
<dbReference type="InterPro" id="IPR027843">
    <property type="entry name" value="DUF4440"/>
</dbReference>
<protein>
    <recommendedName>
        <fullName evidence="1">DUF4440 domain-containing protein</fullName>
    </recommendedName>
</protein>
<dbReference type="OrthoDB" id="2865667at2759"/>
<keyword evidence="3" id="KW-1185">Reference proteome</keyword>
<evidence type="ECO:0000259" key="1">
    <source>
        <dbReference type="Pfam" id="PF14534"/>
    </source>
</evidence>
<dbReference type="GeneID" id="71983656"/>
<dbReference type="OMA" id="CSSAWVL"/>
<reference evidence="2" key="1">
    <citation type="submission" date="2021-12" db="EMBL/GenBank/DDBJ databases">
        <authorList>
            <person name="Zaccaron A."/>
            <person name="Stergiopoulos I."/>
        </authorList>
    </citation>
    <scope>NUCLEOTIDE SEQUENCE</scope>
    <source>
        <strain evidence="2">Race5_Kim</strain>
    </source>
</reference>
<dbReference type="KEGG" id="ffu:CLAFUR5_03778"/>
<feature type="domain" description="DUF4440" evidence="1">
    <location>
        <begin position="11"/>
        <end position="125"/>
    </location>
</feature>
<dbReference type="RefSeq" id="XP_047758569.1">
    <property type="nucleotide sequence ID" value="XM_047902926.1"/>
</dbReference>
<accession>A0A9Q8P5P1</accession>
<dbReference type="EMBL" id="CP090164">
    <property type="protein sequence ID" value="UJO14203.1"/>
    <property type="molecule type" value="Genomic_DNA"/>
</dbReference>
<name>A0A9Q8P5P1_PASFU</name>
<dbReference type="Gene3D" id="3.10.450.50">
    <property type="match status" value="1"/>
</dbReference>
<organism evidence="2 3">
    <name type="scientific">Passalora fulva</name>
    <name type="common">Tomato leaf mold</name>
    <name type="synonym">Cladosporium fulvum</name>
    <dbReference type="NCBI Taxonomy" id="5499"/>
    <lineage>
        <taxon>Eukaryota</taxon>
        <taxon>Fungi</taxon>
        <taxon>Dikarya</taxon>
        <taxon>Ascomycota</taxon>
        <taxon>Pezizomycotina</taxon>
        <taxon>Dothideomycetes</taxon>
        <taxon>Dothideomycetidae</taxon>
        <taxon>Mycosphaerellales</taxon>
        <taxon>Mycosphaerellaceae</taxon>
        <taxon>Fulvia</taxon>
    </lineage>
</organism>
<dbReference type="AlphaFoldDB" id="A0A9Q8P5P1"/>
<sequence>MASTTALYDEILQLEEKTWRALQGRGSDLVPFLTRDCIMMFPMGMKVSARTEPSVHEILHSSAFVPWKTFDLRSIDVTPVGPEGAVISYRAIATRAPASNDDPRDVEFDALCSSTWRFEGGKWRMCFHQQTMSA</sequence>
<evidence type="ECO:0000313" key="2">
    <source>
        <dbReference type="EMBL" id="UJO14203.1"/>
    </source>
</evidence>
<dbReference type="InterPro" id="IPR032710">
    <property type="entry name" value="NTF2-like_dom_sf"/>
</dbReference>
<proteinExistence type="predicted"/>
<gene>
    <name evidence="2" type="ORF">CLAFUR5_03778</name>
</gene>